<comment type="caution">
    <text evidence="2">The sequence shown here is derived from an EMBL/GenBank/DDBJ whole genome shotgun (WGS) entry which is preliminary data.</text>
</comment>
<feature type="compositionally biased region" description="Low complexity" evidence="1">
    <location>
        <begin position="140"/>
        <end position="169"/>
    </location>
</feature>
<dbReference type="Proteomes" id="UP000710849">
    <property type="component" value="Unassembled WGS sequence"/>
</dbReference>
<accession>A0A9P5IWR0</accession>
<feature type="region of interest" description="Disordered" evidence="1">
    <location>
        <begin position="565"/>
        <end position="647"/>
    </location>
</feature>
<keyword evidence="3" id="KW-1185">Reference proteome</keyword>
<gene>
    <name evidence="2" type="ORF">EAE97_001587</name>
</gene>
<feature type="region of interest" description="Disordered" evidence="1">
    <location>
        <begin position="237"/>
        <end position="300"/>
    </location>
</feature>
<feature type="region of interest" description="Disordered" evidence="1">
    <location>
        <begin position="110"/>
        <end position="170"/>
    </location>
</feature>
<dbReference type="EMBL" id="RCSW01000003">
    <property type="protein sequence ID" value="KAF7952090.1"/>
    <property type="molecule type" value="Genomic_DNA"/>
</dbReference>
<dbReference type="AlphaFoldDB" id="A0A9P5IWR0"/>
<dbReference type="GeneID" id="62145176"/>
<dbReference type="RefSeq" id="XP_038736656.1">
    <property type="nucleotide sequence ID" value="XM_038872098.1"/>
</dbReference>
<sequence>MIINLFATLQGIGERIIHCQKAYWKGKETIPCSVEDLSIESSYNSIHFKMDVTSLLNSNSAAAEQQKRQGERFVLPSRNRTPWDANGYSLPINTSNHTINIGELGTGNELSTVNNGNPRIHSYDSHGTGSERSNHKFSDSRSSLSSFTSTTNSTATSSSNHSRLSSFSTNNSHPISFSHKYCNSAVENSIDLNSSYSITSQNKVESHSAPTSPHNTRKISIMVSSPTENLDALAALAEQESSRSSPKNNDAILGASDQIDPIRDSESRPGSPSDAMLIRRPDLPRLNTDPGDNGFESDHSNLYRSAPIELNNGAMNPTLHKRNISAPILRRPSRVPASGVGPIPELTPPNSTRLANLPSPLDDDEDAEGDPVTPPPADGTDADTPPECMYITNCDTGSQPRKAISHIFGRNKMCTRLIPQSVWVHYCRKHYQRSRYRNPKEYAKLQCDLVQQQIRRVYDWSAQNKRRGEPGTIKDWGIAIRKREQKRLDELKGSGRKRRFDDEDEGDDDQGPRPPTAVPDWLLSVIGSGYTTEEILEIFNRLHQEVLDDLLPCFPDIEILPNITVDQDEPKSPKGYAKRKVSSAGHKRSQSLGVSAMKAQNYGTPSGQDRRMSQPVQFQSPNNGGVPTYSTTLKRRRPNSNDANAQNLQFTPVPSTFERRRSFQPAFTNTGFDRIDENHQSPAVDNDFEFPRGRTHARASSVYQSPLAAPVARPLGIHQNQVETQIHHMENGFSMNGGSMGMNMGMQDMQGRVRPSHQRSQSDMMVGRNAMQPNMMVPNLMSSQNFNSNFEFSTPQYQQSGFAQMNDPRQHAIRQSTYNMQQQQQQSRRQFGQQQFGRHQQYRQESPAGSSVTNSPIAGPTGQGSNFSAQQRSQSTGRRAQQNPQMRSNQMYEDNTPRRRQYE</sequence>
<feature type="region of interest" description="Disordered" evidence="1">
    <location>
        <begin position="490"/>
        <end position="519"/>
    </location>
</feature>
<organism evidence="2 3">
    <name type="scientific">Botrytis byssoidea</name>
    <dbReference type="NCBI Taxonomy" id="139641"/>
    <lineage>
        <taxon>Eukaryota</taxon>
        <taxon>Fungi</taxon>
        <taxon>Dikarya</taxon>
        <taxon>Ascomycota</taxon>
        <taxon>Pezizomycotina</taxon>
        <taxon>Leotiomycetes</taxon>
        <taxon>Helotiales</taxon>
        <taxon>Sclerotiniaceae</taxon>
        <taxon>Botrytis</taxon>
    </lineage>
</organism>
<feature type="compositionally biased region" description="Low complexity" evidence="1">
    <location>
        <begin position="821"/>
        <end position="839"/>
    </location>
</feature>
<proteinExistence type="predicted"/>
<evidence type="ECO:0000313" key="3">
    <source>
        <dbReference type="Proteomes" id="UP000710849"/>
    </source>
</evidence>
<name>A0A9P5IWR0_9HELO</name>
<feature type="compositionally biased region" description="Basic residues" evidence="1">
    <location>
        <begin position="576"/>
        <end position="589"/>
    </location>
</feature>
<evidence type="ECO:0008006" key="4">
    <source>
        <dbReference type="Google" id="ProtNLM"/>
    </source>
</evidence>
<feature type="region of interest" description="Disordered" evidence="1">
    <location>
        <begin position="816"/>
        <end position="903"/>
    </location>
</feature>
<protein>
    <recommendedName>
        <fullName evidence="4">Orp1 like protein</fullName>
    </recommendedName>
</protein>
<feature type="compositionally biased region" description="Polar residues" evidence="1">
    <location>
        <begin position="614"/>
        <end position="632"/>
    </location>
</feature>
<feature type="compositionally biased region" description="Polar residues" evidence="1">
    <location>
        <begin position="863"/>
        <end position="893"/>
    </location>
</feature>
<evidence type="ECO:0000256" key="1">
    <source>
        <dbReference type="SAM" id="MobiDB-lite"/>
    </source>
</evidence>
<feature type="compositionally biased region" description="Polar residues" evidence="1">
    <location>
        <begin position="847"/>
        <end position="856"/>
    </location>
</feature>
<evidence type="ECO:0000313" key="2">
    <source>
        <dbReference type="EMBL" id="KAF7952090.1"/>
    </source>
</evidence>
<feature type="region of interest" description="Disordered" evidence="1">
    <location>
        <begin position="669"/>
        <end position="689"/>
    </location>
</feature>
<feature type="region of interest" description="Disordered" evidence="1">
    <location>
        <begin position="332"/>
        <end position="386"/>
    </location>
</feature>
<reference evidence="2 3" key="1">
    <citation type="journal article" date="2020" name="Genome Biol. Evol.">
        <title>Comparative genomics of Sclerotiniaceae.</title>
        <authorList>
            <person name="Valero Jimenez C.A."/>
            <person name="Steentjes M."/>
            <person name="Scholten O.E."/>
            <person name="Van Kan J.A.L."/>
        </authorList>
    </citation>
    <scope>NUCLEOTIDE SEQUENCE [LARGE SCALE GENOMIC DNA]</scope>
    <source>
        <strain evidence="2 3">MUCL 94</strain>
    </source>
</reference>